<dbReference type="AlphaFoldDB" id="A0A4Y8PPU1"/>
<gene>
    <name evidence="1" type="ORF">B5M42_24715</name>
</gene>
<comment type="caution">
    <text evidence="1">The sequence shown here is derived from an EMBL/GenBank/DDBJ whole genome shotgun (WGS) entry which is preliminary data.</text>
</comment>
<proteinExistence type="predicted"/>
<sequence length="92" mass="10051">MQVQIVYDFHGDGTLVKTETYNYFATDPVTGWELYNETRNISPGFSSGSFANMVNGKITVKIWNAIGNTSTSVLVNAPSNAAQVSKLTVPFQ</sequence>
<organism evidence="1 2">
    <name type="scientific">Paenibacillus athensensis</name>
    <dbReference type="NCBI Taxonomy" id="1967502"/>
    <lineage>
        <taxon>Bacteria</taxon>
        <taxon>Bacillati</taxon>
        <taxon>Bacillota</taxon>
        <taxon>Bacilli</taxon>
        <taxon>Bacillales</taxon>
        <taxon>Paenibacillaceae</taxon>
        <taxon>Paenibacillus</taxon>
    </lineage>
</organism>
<evidence type="ECO:0000313" key="2">
    <source>
        <dbReference type="Proteomes" id="UP000298246"/>
    </source>
</evidence>
<accession>A0A4Y8PPU1</accession>
<name>A0A4Y8PPU1_9BACL</name>
<reference evidence="1 2" key="1">
    <citation type="submission" date="2017-03" db="EMBL/GenBank/DDBJ databases">
        <title>Isolation of Levoglucosan Utilizing Bacteria.</title>
        <authorList>
            <person name="Arya A.S."/>
        </authorList>
    </citation>
    <scope>NUCLEOTIDE SEQUENCE [LARGE SCALE GENOMIC DNA]</scope>
    <source>
        <strain evidence="1 2">MEC069</strain>
    </source>
</reference>
<dbReference type="EMBL" id="MYFO01000075">
    <property type="protein sequence ID" value="TFE82654.1"/>
    <property type="molecule type" value="Genomic_DNA"/>
</dbReference>
<dbReference type="Proteomes" id="UP000298246">
    <property type="component" value="Unassembled WGS sequence"/>
</dbReference>
<keyword evidence="2" id="KW-1185">Reference proteome</keyword>
<protein>
    <submittedName>
        <fullName evidence="1">Uncharacterized protein</fullName>
    </submittedName>
</protein>
<evidence type="ECO:0000313" key="1">
    <source>
        <dbReference type="EMBL" id="TFE82654.1"/>
    </source>
</evidence>